<evidence type="ECO:0000256" key="6">
    <source>
        <dbReference type="SAM" id="Phobius"/>
    </source>
</evidence>
<evidence type="ECO:0000313" key="7">
    <source>
        <dbReference type="EMBL" id="EGZ51017.1"/>
    </source>
</evidence>
<dbReference type="AlphaFoldDB" id="G4CMN4"/>
<dbReference type="GO" id="GO:0005886">
    <property type="term" value="C:plasma membrane"/>
    <property type="evidence" value="ECO:0007669"/>
    <property type="project" value="UniProtKB-SubCell"/>
</dbReference>
<feature type="transmembrane region" description="Helical" evidence="6">
    <location>
        <begin position="91"/>
        <end position="110"/>
    </location>
</feature>
<proteinExistence type="predicted"/>
<dbReference type="HOGENOM" id="CLU_147981_0_0_4"/>
<evidence type="ECO:0000256" key="4">
    <source>
        <dbReference type="ARBA" id="ARBA00022989"/>
    </source>
</evidence>
<accession>G4CMN4</accession>
<dbReference type="Proteomes" id="UP000005336">
    <property type="component" value="Unassembled WGS sequence"/>
</dbReference>
<name>G4CMN4_9NEIS</name>
<evidence type="ECO:0000256" key="5">
    <source>
        <dbReference type="ARBA" id="ARBA00023136"/>
    </source>
</evidence>
<dbReference type="PATRIC" id="fig|1030841.3.peg.347"/>
<comment type="subcellular location">
    <subcellularLocation>
        <location evidence="1">Cell membrane</location>
        <topology evidence="1">Multi-pass membrane protein</topology>
    </subcellularLocation>
</comment>
<dbReference type="GO" id="GO:0016787">
    <property type="term" value="F:hydrolase activity"/>
    <property type="evidence" value="ECO:0007669"/>
    <property type="project" value="UniProtKB-KW"/>
</dbReference>
<dbReference type="EMBL" id="AGAZ01000012">
    <property type="protein sequence ID" value="EGZ51017.1"/>
    <property type="molecule type" value="Genomic_DNA"/>
</dbReference>
<gene>
    <name evidence="7" type="primary">atpI</name>
    <name evidence="7" type="ORF">HMPREF9370_0343</name>
</gene>
<evidence type="ECO:0000256" key="1">
    <source>
        <dbReference type="ARBA" id="ARBA00004651"/>
    </source>
</evidence>
<dbReference type="InterPro" id="IPR005598">
    <property type="entry name" value="ATP_synth_I"/>
</dbReference>
<keyword evidence="2" id="KW-1003">Cell membrane</keyword>
<keyword evidence="8" id="KW-1185">Reference proteome</keyword>
<sequence length="117" mass="12689">MGKILILQAGILLIVSAISGVVGGVPALLSALAGGLCYLVPSSVTVLVLRLFNPYPKFAGYGFLLGEGLRIVLAWVMMLIVFAIWHQALVFIPFLFGLLAVSHVVFLVFWKVQRYGK</sequence>
<keyword evidence="4 6" id="KW-1133">Transmembrane helix</keyword>
<feature type="transmembrane region" description="Helical" evidence="6">
    <location>
        <begin position="64"/>
        <end position="85"/>
    </location>
</feature>
<protein>
    <submittedName>
        <fullName evidence="7">ATP synthase F0 sector subunit I</fullName>
        <ecNumber evidence="7">3.6.3.14</ecNumber>
    </submittedName>
</protein>
<dbReference type="STRING" id="1030841.HMPREF9370_0343"/>
<dbReference type="OrthoDB" id="8606364at2"/>
<keyword evidence="5 6" id="KW-0472">Membrane</keyword>
<dbReference type="EC" id="3.6.3.14" evidence="7"/>
<evidence type="ECO:0000256" key="2">
    <source>
        <dbReference type="ARBA" id="ARBA00022475"/>
    </source>
</evidence>
<feature type="transmembrane region" description="Helical" evidence="6">
    <location>
        <begin position="33"/>
        <end position="52"/>
    </location>
</feature>
<dbReference type="RefSeq" id="WP_009115490.1">
    <property type="nucleotide sequence ID" value="NZ_JH165159.1"/>
</dbReference>
<reference evidence="7 8" key="1">
    <citation type="submission" date="2011-06" db="EMBL/GenBank/DDBJ databases">
        <authorList>
            <person name="Muzny D."/>
            <person name="Qin X."/>
            <person name="Deng J."/>
            <person name="Jiang H."/>
            <person name="Liu Y."/>
            <person name="Qu J."/>
            <person name="Song X.-Z."/>
            <person name="Zhang L."/>
            <person name="Thornton R."/>
            <person name="Coyle M."/>
            <person name="Francisco L."/>
            <person name="Jackson L."/>
            <person name="Javaid M."/>
            <person name="Korchina V."/>
            <person name="Kovar C."/>
            <person name="Mata R."/>
            <person name="Mathew T."/>
            <person name="Ngo R."/>
            <person name="Nguyen L."/>
            <person name="Nguyen N."/>
            <person name="Okwuonu G."/>
            <person name="Ongeri F."/>
            <person name="Pham C."/>
            <person name="Simmons D."/>
            <person name="Wilczek-Boney K."/>
            <person name="Hale W."/>
            <person name="Jakkamsetti A."/>
            <person name="Pham P."/>
            <person name="Ruth R."/>
            <person name="San Lucas F."/>
            <person name="Warren J."/>
            <person name="Zhang J."/>
            <person name="Zhao Z."/>
            <person name="Zhou C."/>
            <person name="Zhu D."/>
            <person name="Lee S."/>
            <person name="Bess C."/>
            <person name="Blankenburg K."/>
            <person name="Forbes L."/>
            <person name="Fu Q."/>
            <person name="Gubbala S."/>
            <person name="Hirani K."/>
            <person name="Jayaseelan J.C."/>
            <person name="Lara F."/>
            <person name="Munidasa M."/>
            <person name="Palculict T."/>
            <person name="Patil S."/>
            <person name="Pu L.-L."/>
            <person name="Saada N."/>
            <person name="Tang L."/>
            <person name="Weissenberger G."/>
            <person name="Zhu Y."/>
            <person name="Hemphill L."/>
            <person name="Shang Y."/>
            <person name="Youmans B."/>
            <person name="Ayvaz T."/>
            <person name="Ross M."/>
            <person name="Santibanez J."/>
            <person name="Aqrawi P."/>
            <person name="Gross S."/>
            <person name="Joshi V."/>
            <person name="Fowler G."/>
            <person name="Nazareth L."/>
            <person name="Reid J."/>
            <person name="Worley K."/>
            <person name="Petrosino J."/>
            <person name="Highlander S."/>
            <person name="Gibbs R."/>
        </authorList>
    </citation>
    <scope>NUCLEOTIDE SEQUENCE [LARGE SCALE GENOMIC DNA]</scope>
    <source>
        <strain evidence="7 8">9715</strain>
    </source>
</reference>
<organism evidence="7 8">
    <name type="scientific">Neisseria wadsworthii 9715</name>
    <dbReference type="NCBI Taxonomy" id="1030841"/>
    <lineage>
        <taxon>Bacteria</taxon>
        <taxon>Pseudomonadati</taxon>
        <taxon>Pseudomonadota</taxon>
        <taxon>Betaproteobacteria</taxon>
        <taxon>Neisseriales</taxon>
        <taxon>Neisseriaceae</taxon>
        <taxon>Neisseria</taxon>
    </lineage>
</organism>
<keyword evidence="7" id="KW-0378">Hydrolase</keyword>
<evidence type="ECO:0000313" key="8">
    <source>
        <dbReference type="Proteomes" id="UP000005336"/>
    </source>
</evidence>
<comment type="caution">
    <text evidence="7">The sequence shown here is derived from an EMBL/GenBank/DDBJ whole genome shotgun (WGS) entry which is preliminary data.</text>
</comment>
<dbReference type="Pfam" id="PF03899">
    <property type="entry name" value="ATP-synt_I"/>
    <property type="match status" value="1"/>
</dbReference>
<evidence type="ECO:0000256" key="3">
    <source>
        <dbReference type="ARBA" id="ARBA00022692"/>
    </source>
</evidence>
<keyword evidence="3 6" id="KW-0812">Transmembrane</keyword>